<evidence type="ECO:0000256" key="5">
    <source>
        <dbReference type="PROSITE-ProRule" id="PRU00076"/>
    </source>
</evidence>
<dbReference type="InterPro" id="IPR001881">
    <property type="entry name" value="EGF-like_Ca-bd_dom"/>
</dbReference>
<feature type="domain" description="EGF-like" evidence="6">
    <location>
        <begin position="50"/>
        <end position="91"/>
    </location>
</feature>
<dbReference type="InterPro" id="IPR024731">
    <property type="entry name" value="NELL2-like_EGF"/>
</dbReference>
<dbReference type="SUPFAM" id="SSF57184">
    <property type="entry name" value="Growth factor receptor domain"/>
    <property type="match status" value="2"/>
</dbReference>
<dbReference type="PANTHER" id="PTHR24050:SF28">
    <property type="entry name" value="UROMODULIN-LIKE"/>
    <property type="match status" value="1"/>
</dbReference>
<dbReference type="PROSITE" id="PS00010">
    <property type="entry name" value="ASX_HYDROXYL"/>
    <property type="match status" value="4"/>
</dbReference>
<dbReference type="AlphaFoldDB" id="C3YFW5"/>
<keyword evidence="1 5" id="KW-0245">EGF-like domain</keyword>
<dbReference type="InterPro" id="IPR049883">
    <property type="entry name" value="NOTCH1_EGF-like"/>
</dbReference>
<keyword evidence="3" id="KW-0677">Repeat</keyword>
<comment type="caution">
    <text evidence="5">Lacks conserved residue(s) required for the propagation of feature annotation.</text>
</comment>
<feature type="domain" description="EGF-like" evidence="6">
    <location>
        <begin position="139"/>
        <end position="181"/>
    </location>
</feature>
<dbReference type="eggNOG" id="KOG1217">
    <property type="taxonomic scope" value="Eukaryota"/>
</dbReference>
<feature type="domain" description="EGF-like" evidence="6">
    <location>
        <begin position="9"/>
        <end position="49"/>
    </location>
</feature>
<dbReference type="PANTHER" id="PTHR24050">
    <property type="entry name" value="PA14 DOMAIN-CONTAINING PROTEIN"/>
    <property type="match status" value="1"/>
</dbReference>
<dbReference type="InterPro" id="IPR052235">
    <property type="entry name" value="Nephronectin_domain"/>
</dbReference>
<accession>C3YFW5</accession>
<evidence type="ECO:0000256" key="3">
    <source>
        <dbReference type="ARBA" id="ARBA00022737"/>
    </source>
</evidence>
<dbReference type="InParanoid" id="C3YFW5"/>
<evidence type="ECO:0000256" key="4">
    <source>
        <dbReference type="ARBA" id="ARBA00023157"/>
    </source>
</evidence>
<dbReference type="InterPro" id="IPR000742">
    <property type="entry name" value="EGF"/>
</dbReference>
<keyword evidence="2" id="KW-0732">Signal</keyword>
<dbReference type="CDD" id="cd00054">
    <property type="entry name" value="EGF_CA"/>
    <property type="match status" value="3"/>
</dbReference>
<dbReference type="SMART" id="SM00181">
    <property type="entry name" value="EGF"/>
    <property type="match status" value="5"/>
</dbReference>
<protein>
    <recommendedName>
        <fullName evidence="6">EGF-like domain-containing protein</fullName>
    </recommendedName>
</protein>
<sequence>MCYSLNFLDIDECLDNSDVCHEDAHCYNTVGSYNCACGDGYGGDGFNCTDINECSDPGLHSCTQNATCMNTEGGYKCVCNEGFTLQGSICIDIDECKEARLHNCSQNQTCANTQGSYVCVCKEGFHDVSSDEEEPVCIDVDECEEGTSHCHPNATCQNVVGVGQYNCTCDSGFAGDGFRCKDIDECKEASLHNCSQNQTCANTQGSYVCVCKEGFHNVAFDEEEPVCIGE</sequence>
<feature type="domain" description="EGF-like" evidence="6">
    <location>
        <begin position="182"/>
        <end position="221"/>
    </location>
</feature>
<dbReference type="InterPro" id="IPR000152">
    <property type="entry name" value="EGF-type_Asp/Asn_hydroxyl_site"/>
</dbReference>
<dbReference type="SMART" id="SM00179">
    <property type="entry name" value="EGF_CA"/>
    <property type="match status" value="5"/>
</dbReference>
<evidence type="ECO:0000256" key="2">
    <source>
        <dbReference type="ARBA" id="ARBA00022729"/>
    </source>
</evidence>
<dbReference type="GO" id="GO:0005509">
    <property type="term" value="F:calcium ion binding"/>
    <property type="evidence" value="ECO:0007669"/>
    <property type="project" value="InterPro"/>
</dbReference>
<proteinExistence type="predicted"/>
<gene>
    <name evidence="7" type="ORF">BRAFLDRAFT_222406</name>
</gene>
<dbReference type="STRING" id="7739.C3YFW5"/>
<dbReference type="EMBL" id="GG666510">
    <property type="protein sequence ID" value="EEN60770.1"/>
    <property type="molecule type" value="Genomic_DNA"/>
</dbReference>
<evidence type="ECO:0000256" key="1">
    <source>
        <dbReference type="ARBA" id="ARBA00022536"/>
    </source>
</evidence>
<dbReference type="FunFam" id="2.10.25.10:FF:000038">
    <property type="entry name" value="Fibrillin 2"/>
    <property type="match status" value="5"/>
</dbReference>
<dbReference type="InterPro" id="IPR018097">
    <property type="entry name" value="EGF_Ca-bd_CS"/>
</dbReference>
<keyword evidence="4 5" id="KW-1015">Disulfide bond</keyword>
<name>C3YFW5_BRAFL</name>
<feature type="disulfide bond" evidence="5">
    <location>
        <begin position="150"/>
        <end position="167"/>
    </location>
</feature>
<evidence type="ECO:0000259" key="6">
    <source>
        <dbReference type="PROSITE" id="PS50026"/>
    </source>
</evidence>
<dbReference type="InterPro" id="IPR009030">
    <property type="entry name" value="Growth_fac_rcpt_cys_sf"/>
</dbReference>
<dbReference type="Gene3D" id="2.10.25.10">
    <property type="entry name" value="Laminin"/>
    <property type="match status" value="5"/>
</dbReference>
<reference evidence="7" key="1">
    <citation type="journal article" date="2008" name="Nature">
        <title>The amphioxus genome and the evolution of the chordate karyotype.</title>
        <authorList>
            <consortium name="US DOE Joint Genome Institute (JGI-PGF)"/>
            <person name="Putnam N.H."/>
            <person name="Butts T."/>
            <person name="Ferrier D.E.K."/>
            <person name="Furlong R.F."/>
            <person name="Hellsten U."/>
            <person name="Kawashima T."/>
            <person name="Robinson-Rechavi M."/>
            <person name="Shoguchi E."/>
            <person name="Terry A."/>
            <person name="Yu J.-K."/>
            <person name="Benito-Gutierrez E.L."/>
            <person name="Dubchak I."/>
            <person name="Garcia-Fernandez J."/>
            <person name="Gibson-Brown J.J."/>
            <person name="Grigoriev I.V."/>
            <person name="Horton A.C."/>
            <person name="de Jong P.J."/>
            <person name="Jurka J."/>
            <person name="Kapitonov V.V."/>
            <person name="Kohara Y."/>
            <person name="Kuroki Y."/>
            <person name="Lindquist E."/>
            <person name="Lucas S."/>
            <person name="Osoegawa K."/>
            <person name="Pennacchio L.A."/>
            <person name="Salamov A.A."/>
            <person name="Satou Y."/>
            <person name="Sauka-Spengler T."/>
            <person name="Schmutz J."/>
            <person name="Shin-I T."/>
            <person name="Toyoda A."/>
            <person name="Bronner-Fraser M."/>
            <person name="Fujiyama A."/>
            <person name="Holland L.Z."/>
            <person name="Holland P.W.H."/>
            <person name="Satoh N."/>
            <person name="Rokhsar D.S."/>
        </authorList>
    </citation>
    <scope>NUCLEOTIDE SEQUENCE [LARGE SCALE GENOMIC DNA]</scope>
    <source>
        <strain evidence="7">S238N-H82</strain>
        <tissue evidence="7">Testes</tissue>
    </source>
</reference>
<dbReference type="Pfam" id="PF12947">
    <property type="entry name" value="EGF_3"/>
    <property type="match status" value="1"/>
</dbReference>
<organism>
    <name type="scientific">Branchiostoma floridae</name>
    <name type="common">Florida lancelet</name>
    <name type="synonym">Amphioxus</name>
    <dbReference type="NCBI Taxonomy" id="7739"/>
    <lineage>
        <taxon>Eukaryota</taxon>
        <taxon>Metazoa</taxon>
        <taxon>Chordata</taxon>
        <taxon>Cephalochordata</taxon>
        <taxon>Leptocardii</taxon>
        <taxon>Amphioxiformes</taxon>
        <taxon>Branchiostomatidae</taxon>
        <taxon>Branchiostoma</taxon>
    </lineage>
</organism>
<evidence type="ECO:0000313" key="7">
    <source>
        <dbReference type="EMBL" id="EEN60770.1"/>
    </source>
</evidence>
<dbReference type="PROSITE" id="PS50026">
    <property type="entry name" value="EGF_3"/>
    <property type="match status" value="5"/>
</dbReference>
<feature type="domain" description="EGF-like" evidence="6">
    <location>
        <begin position="92"/>
        <end position="131"/>
    </location>
</feature>
<dbReference type="Pfam" id="PF07645">
    <property type="entry name" value="EGF_CA"/>
    <property type="match status" value="4"/>
</dbReference>
<dbReference type="PROSITE" id="PS01187">
    <property type="entry name" value="EGF_CA"/>
    <property type="match status" value="2"/>
</dbReference>
<dbReference type="PROSITE" id="PS01186">
    <property type="entry name" value="EGF_2"/>
    <property type="match status" value="3"/>
</dbReference>